<dbReference type="EMBL" id="JBBPBK010000013">
    <property type="protein sequence ID" value="KAK9272961.1"/>
    <property type="molecule type" value="Genomic_DNA"/>
</dbReference>
<comment type="caution">
    <text evidence="4">The sequence shown here is derived from an EMBL/GenBank/DDBJ whole genome shotgun (WGS) entry which is preliminary data.</text>
</comment>
<reference evidence="4 5" key="1">
    <citation type="journal article" date="2024" name="Plant J.">
        <title>Genome sequences and population genomics reveal climatic adaptation and genomic divergence between two closely related sweetgum species.</title>
        <authorList>
            <person name="Xu W.Q."/>
            <person name="Ren C.Q."/>
            <person name="Zhang X.Y."/>
            <person name="Comes H.P."/>
            <person name="Liu X.H."/>
            <person name="Li Y.G."/>
            <person name="Kettle C.J."/>
            <person name="Jalonen R."/>
            <person name="Gaisberger H."/>
            <person name="Ma Y.Z."/>
            <person name="Qiu Y.X."/>
        </authorList>
    </citation>
    <scope>NUCLEOTIDE SEQUENCE [LARGE SCALE GENOMIC DNA]</scope>
    <source>
        <strain evidence="4">Hangzhou</strain>
    </source>
</reference>
<comment type="subcellular location">
    <subcellularLocation>
        <location evidence="1">Nucleus</location>
    </subcellularLocation>
</comment>
<dbReference type="GO" id="GO:0050832">
    <property type="term" value="P:defense response to fungus"/>
    <property type="evidence" value="ECO:0007669"/>
    <property type="project" value="InterPro"/>
</dbReference>
<dbReference type="GO" id="GO:0005634">
    <property type="term" value="C:nucleus"/>
    <property type="evidence" value="ECO:0007669"/>
    <property type="project" value="UniProtKB-SubCell"/>
</dbReference>
<accession>A0AAP0NJ82</accession>
<dbReference type="Proteomes" id="UP001415857">
    <property type="component" value="Unassembled WGS sequence"/>
</dbReference>
<evidence type="ECO:0000256" key="2">
    <source>
        <dbReference type="ARBA" id="ARBA00023242"/>
    </source>
</evidence>
<name>A0AAP0NJ82_LIQFO</name>
<keyword evidence="2" id="KW-0539">Nucleus</keyword>
<dbReference type="Gene3D" id="1.10.1240.40">
    <property type="entry name" value="ENT domain"/>
    <property type="match status" value="1"/>
</dbReference>
<evidence type="ECO:0000259" key="3">
    <source>
        <dbReference type="Pfam" id="PF03735"/>
    </source>
</evidence>
<evidence type="ECO:0000313" key="5">
    <source>
        <dbReference type="Proteomes" id="UP001415857"/>
    </source>
</evidence>
<dbReference type="InterPro" id="IPR036142">
    <property type="entry name" value="ENT_dom-like_sf"/>
</dbReference>
<dbReference type="InterPro" id="IPR005491">
    <property type="entry name" value="ENT_dom"/>
</dbReference>
<organism evidence="4 5">
    <name type="scientific">Liquidambar formosana</name>
    <name type="common">Formosan gum</name>
    <dbReference type="NCBI Taxonomy" id="63359"/>
    <lineage>
        <taxon>Eukaryota</taxon>
        <taxon>Viridiplantae</taxon>
        <taxon>Streptophyta</taxon>
        <taxon>Embryophyta</taxon>
        <taxon>Tracheophyta</taxon>
        <taxon>Spermatophyta</taxon>
        <taxon>Magnoliopsida</taxon>
        <taxon>eudicotyledons</taxon>
        <taxon>Gunneridae</taxon>
        <taxon>Pentapetalae</taxon>
        <taxon>Saxifragales</taxon>
        <taxon>Altingiaceae</taxon>
        <taxon>Liquidambar</taxon>
    </lineage>
</organism>
<dbReference type="Pfam" id="PF03735">
    <property type="entry name" value="ENT"/>
    <property type="match status" value="1"/>
</dbReference>
<proteinExistence type="predicted"/>
<keyword evidence="5" id="KW-1185">Reference proteome</keyword>
<dbReference type="AlphaFoldDB" id="A0AAP0NJ82"/>
<sequence>MVISQGSDGTLKCWDNEMEDCRGEDAREFDSAWNHANSSQDPVLEAAQCAKTIMKWQAPPPLAYKINVDGAWAKESGNGSINTESEMEVRSLLDNLGSANGNNLVSPWLKRMFKELQHLQEDLPIACTLIQKEDRSGAELRASDDGTDDDLPLSHRNKVPRGARIARNGRSGLVSVPQPRMHTDMEAQIDNLEQDAYNSVLRAFKAQSDAITWAGLKQSIDKQRKRIQALPGNESLTNGCLWIYSKPSYHESIVRIGDELKLKTRVELISIDG</sequence>
<dbReference type="PANTHER" id="PTHR33432">
    <property type="entry name" value="PROTEIN EMSY-LIKE 4"/>
    <property type="match status" value="1"/>
</dbReference>
<evidence type="ECO:0000256" key="1">
    <source>
        <dbReference type="ARBA" id="ARBA00004123"/>
    </source>
</evidence>
<dbReference type="InterPro" id="IPR033485">
    <property type="entry name" value="EMSY-LIKE_plant"/>
</dbReference>
<protein>
    <recommendedName>
        <fullName evidence="3">ENT domain-containing protein</fullName>
    </recommendedName>
</protein>
<feature type="domain" description="ENT" evidence="3">
    <location>
        <begin position="187"/>
        <end position="214"/>
    </location>
</feature>
<dbReference type="PANTHER" id="PTHR33432:SF20">
    <property type="entry name" value="PROTEIN EMSY-LIKE 1"/>
    <property type="match status" value="1"/>
</dbReference>
<gene>
    <name evidence="4" type="ORF">L1049_003341</name>
</gene>
<evidence type="ECO:0000313" key="4">
    <source>
        <dbReference type="EMBL" id="KAK9272961.1"/>
    </source>
</evidence>
<dbReference type="SUPFAM" id="SSF158639">
    <property type="entry name" value="ENT-like"/>
    <property type="match status" value="1"/>
</dbReference>